<name>J3KJX9_COCIM</name>
<dbReference type="GeneID" id="4566719"/>
<dbReference type="AlphaFoldDB" id="J3KJX9"/>
<reference evidence="2" key="1">
    <citation type="journal article" date="2009" name="Genome Res.">
        <title>Comparative genomic analyses of the human fungal pathogens Coccidioides and their relatives.</title>
        <authorList>
            <person name="Sharpton T.J."/>
            <person name="Stajich J.E."/>
            <person name="Rounsley S.D."/>
            <person name="Gardner M.J."/>
            <person name="Wortman J.R."/>
            <person name="Jordar V.S."/>
            <person name="Maiti R."/>
            <person name="Kodira C.D."/>
            <person name="Neafsey D.E."/>
            <person name="Zeng Q."/>
            <person name="Hung C.-Y."/>
            <person name="McMahan C."/>
            <person name="Muszewska A."/>
            <person name="Grynberg M."/>
            <person name="Mandel M.A."/>
            <person name="Kellner E.M."/>
            <person name="Barker B.M."/>
            <person name="Galgiani J.N."/>
            <person name="Orbach M.J."/>
            <person name="Kirkland T.N."/>
            <person name="Cole G.T."/>
            <person name="Henn M.R."/>
            <person name="Birren B.W."/>
            <person name="Taylor J.W."/>
        </authorList>
    </citation>
    <scope>NUCLEOTIDE SEQUENCE [LARGE SCALE GENOMIC DNA]</scope>
    <source>
        <strain evidence="2">RS</strain>
    </source>
</reference>
<dbReference type="Proteomes" id="UP000001261">
    <property type="component" value="Unassembled WGS sequence"/>
</dbReference>
<dbReference type="RefSeq" id="XP_001248017.1">
    <property type="nucleotide sequence ID" value="XM_001248016.2"/>
</dbReference>
<proteinExistence type="predicted"/>
<dbReference type="STRING" id="246410.J3KJX9"/>
<dbReference type="VEuPathDB" id="FungiDB:CIMG_01788"/>
<dbReference type="KEGG" id="cim:CIMG_01788"/>
<evidence type="ECO:0008006" key="3">
    <source>
        <dbReference type="Google" id="ProtNLM"/>
    </source>
</evidence>
<dbReference type="OMA" id="NSENAIM"/>
<organism evidence="1 2">
    <name type="scientific">Coccidioides immitis (strain RS)</name>
    <name type="common">Valley fever fungus</name>
    <dbReference type="NCBI Taxonomy" id="246410"/>
    <lineage>
        <taxon>Eukaryota</taxon>
        <taxon>Fungi</taxon>
        <taxon>Dikarya</taxon>
        <taxon>Ascomycota</taxon>
        <taxon>Pezizomycotina</taxon>
        <taxon>Eurotiomycetes</taxon>
        <taxon>Eurotiomycetidae</taxon>
        <taxon>Onygenales</taxon>
        <taxon>Onygenaceae</taxon>
        <taxon>Coccidioides</taxon>
    </lineage>
</organism>
<dbReference type="InParanoid" id="J3KJX9"/>
<dbReference type="PANTHER" id="PTHR37171">
    <property type="entry name" value="SERINE/THREONINE-PROTEIN KINASE YRZF-RELATED"/>
    <property type="match status" value="1"/>
</dbReference>
<dbReference type="OrthoDB" id="4183218at2759"/>
<protein>
    <recommendedName>
        <fullName evidence="3">Protein kinase domain-containing protein</fullName>
    </recommendedName>
</protein>
<gene>
    <name evidence="1" type="ORF">CIMG_01788</name>
</gene>
<sequence>MELNNIKPCEIVFKAKLFAFDYSVIFLVMVHGQICVMKVHHGRGPRRYYEPKDRELDIHVLESAAYRRLRDRGLCGCGIIPRLLGTMEKFDPKPCQPYLKMFLHDKYLPSAIFLEYIPNLEMIHLHNYTQKRMDNFLKGMQEIHGAGVRHRDPKPRNMMIVKDDSERVVWIDFDRAETYNLPVTDEQKRLLDEEEEIVLGFGDCLCLFLYLATRNATNTAYEASDIHNIGVWHGFNLNALLQSYQNLLVQARLPPDPMPTSPPRAITAENALRSKISEYVFPRVRRALRAGFDRLMAINQMNGLTPVSFDVGECAEVIDAFKPDTAYFAVALPVGTGPNRAPGDVKPSWKWSTAHANHRLLGIRNEYRQALSQVNWYMRQHNSRHGFLLTNRELVVFRRVDDGGNLELVPPIPFTFGGTAEQPQMTVLLALWYLGMLAAQDGHGGWHM</sequence>
<dbReference type="PANTHER" id="PTHR37171:SF1">
    <property type="entry name" value="SERINE_THREONINE-PROTEIN KINASE YRZF-RELATED"/>
    <property type="match status" value="1"/>
</dbReference>
<accession>J3KJX9</accession>
<evidence type="ECO:0000313" key="2">
    <source>
        <dbReference type="Proteomes" id="UP000001261"/>
    </source>
</evidence>
<dbReference type="Gene3D" id="1.10.510.10">
    <property type="entry name" value="Transferase(Phosphotransferase) domain 1"/>
    <property type="match status" value="1"/>
</dbReference>
<dbReference type="InterPro" id="IPR052396">
    <property type="entry name" value="Meiotic_Drive_Suppr_Kinase"/>
</dbReference>
<dbReference type="EMBL" id="GG704911">
    <property type="protein sequence ID" value="EAS36434.3"/>
    <property type="molecule type" value="Genomic_DNA"/>
</dbReference>
<reference evidence="2" key="2">
    <citation type="journal article" date="2010" name="Genome Res.">
        <title>Population genomic sequencing of Coccidioides fungi reveals recent hybridization and transposon control.</title>
        <authorList>
            <person name="Neafsey D.E."/>
            <person name="Barker B.M."/>
            <person name="Sharpton T.J."/>
            <person name="Stajich J.E."/>
            <person name="Park D.J."/>
            <person name="Whiston E."/>
            <person name="Hung C.-Y."/>
            <person name="McMahan C."/>
            <person name="White J."/>
            <person name="Sykes S."/>
            <person name="Heiman D."/>
            <person name="Young S."/>
            <person name="Zeng Q."/>
            <person name="Abouelleil A."/>
            <person name="Aftuck L."/>
            <person name="Bessette D."/>
            <person name="Brown A."/>
            <person name="FitzGerald M."/>
            <person name="Lui A."/>
            <person name="Macdonald J.P."/>
            <person name="Priest M."/>
            <person name="Orbach M.J."/>
            <person name="Galgiani J.N."/>
            <person name="Kirkland T.N."/>
            <person name="Cole G.T."/>
            <person name="Birren B.W."/>
            <person name="Henn M.R."/>
            <person name="Taylor J.W."/>
            <person name="Rounsley S.D."/>
        </authorList>
    </citation>
    <scope>GENOME REANNOTATION</scope>
    <source>
        <strain evidence="2">RS</strain>
    </source>
</reference>
<dbReference type="SUPFAM" id="SSF56112">
    <property type="entry name" value="Protein kinase-like (PK-like)"/>
    <property type="match status" value="1"/>
</dbReference>
<evidence type="ECO:0000313" key="1">
    <source>
        <dbReference type="EMBL" id="EAS36434.3"/>
    </source>
</evidence>
<dbReference type="InterPro" id="IPR011009">
    <property type="entry name" value="Kinase-like_dom_sf"/>
</dbReference>
<keyword evidence="2" id="KW-1185">Reference proteome</keyword>